<evidence type="ECO:0000313" key="1">
    <source>
        <dbReference type="EMBL" id="SFS36741.1"/>
    </source>
</evidence>
<evidence type="ECO:0008006" key="3">
    <source>
        <dbReference type="Google" id="ProtNLM"/>
    </source>
</evidence>
<protein>
    <recommendedName>
        <fullName evidence="3">DUF4267 domain-containing protein</fullName>
    </recommendedName>
</protein>
<keyword evidence="2" id="KW-1185">Reference proteome</keyword>
<proteinExistence type="predicted"/>
<name>A0A1I6P989_9ACTN</name>
<evidence type="ECO:0000313" key="2">
    <source>
        <dbReference type="Proteomes" id="UP000198873"/>
    </source>
</evidence>
<reference evidence="2" key="1">
    <citation type="submission" date="2016-10" db="EMBL/GenBank/DDBJ databases">
        <authorList>
            <person name="Varghese N."/>
            <person name="Submissions S."/>
        </authorList>
    </citation>
    <scope>NUCLEOTIDE SEQUENCE [LARGE SCALE GENOMIC DNA]</scope>
    <source>
        <strain evidence="2">CGMCC 4.7047</strain>
    </source>
</reference>
<dbReference type="Proteomes" id="UP000198873">
    <property type="component" value="Unassembled WGS sequence"/>
</dbReference>
<dbReference type="EMBL" id="FPAB01000001">
    <property type="protein sequence ID" value="SFS36741.1"/>
    <property type="molecule type" value="Genomic_DNA"/>
</dbReference>
<dbReference type="RefSeq" id="WP_019432741.1">
    <property type="nucleotide sequence ID" value="NZ_FPAB01000001.1"/>
</dbReference>
<gene>
    <name evidence="1" type="ORF">SAMN05444716_101356</name>
</gene>
<sequence length="137" mass="13551">MDSTALRVIGAATCAYGVAVAVRPRWLARPSGLGGDARVDAALRPVGLRDAVSGAAMVLAPEGPALRTAALVRIAADVGDAVVLGRTLEGVWRRRGAVAVSLAWGALSAGALVAPHRVSSRGRGGGAGRPVASPAAG</sequence>
<organism evidence="1 2">
    <name type="scientific">Streptomyces harbinensis</name>
    <dbReference type="NCBI Taxonomy" id="1176198"/>
    <lineage>
        <taxon>Bacteria</taxon>
        <taxon>Bacillati</taxon>
        <taxon>Actinomycetota</taxon>
        <taxon>Actinomycetes</taxon>
        <taxon>Kitasatosporales</taxon>
        <taxon>Streptomycetaceae</taxon>
        <taxon>Streptomyces</taxon>
    </lineage>
</organism>
<dbReference type="AlphaFoldDB" id="A0A1I6P989"/>
<accession>A0A1I6P989</accession>